<dbReference type="AlphaFoldDB" id="A0A375CBM2"/>
<evidence type="ECO:0000313" key="2">
    <source>
        <dbReference type="EMBL" id="SOY67427.1"/>
    </source>
</evidence>
<feature type="compositionally biased region" description="Pro residues" evidence="1">
    <location>
        <begin position="62"/>
        <end position="80"/>
    </location>
</feature>
<dbReference type="Proteomes" id="UP000256297">
    <property type="component" value="Chromosome CBM2589_a"/>
</dbReference>
<reference evidence="2" key="1">
    <citation type="submission" date="2018-01" db="EMBL/GenBank/DDBJ databases">
        <authorList>
            <person name="Clerissi C."/>
        </authorList>
    </citation>
    <scope>NUCLEOTIDE SEQUENCE</scope>
    <source>
        <strain evidence="2">Cupriavidus taiwanensis STM 3521</strain>
    </source>
</reference>
<name>A0A375CBM2_9BURK</name>
<evidence type="ECO:0000256" key="1">
    <source>
        <dbReference type="SAM" id="MobiDB-lite"/>
    </source>
</evidence>
<dbReference type="EMBL" id="OFSP01000038">
    <property type="protein sequence ID" value="SOY67427.1"/>
    <property type="molecule type" value="Genomic_DNA"/>
</dbReference>
<accession>A0A375CBM2</accession>
<feature type="compositionally biased region" description="Pro residues" evidence="1">
    <location>
        <begin position="249"/>
        <end position="258"/>
    </location>
</feature>
<feature type="region of interest" description="Disordered" evidence="1">
    <location>
        <begin position="107"/>
        <end position="129"/>
    </location>
</feature>
<feature type="region of interest" description="Disordered" evidence="1">
    <location>
        <begin position="50"/>
        <end position="86"/>
    </location>
</feature>
<feature type="compositionally biased region" description="Basic and acidic residues" evidence="1">
    <location>
        <begin position="214"/>
        <end position="228"/>
    </location>
</feature>
<organism evidence="2">
    <name type="scientific">Cupriavidus taiwanensis</name>
    <dbReference type="NCBI Taxonomy" id="164546"/>
    <lineage>
        <taxon>Bacteria</taxon>
        <taxon>Pseudomonadati</taxon>
        <taxon>Pseudomonadota</taxon>
        <taxon>Betaproteobacteria</taxon>
        <taxon>Burkholderiales</taxon>
        <taxon>Burkholderiaceae</taxon>
        <taxon>Cupriavidus</taxon>
    </lineage>
</organism>
<protein>
    <submittedName>
        <fullName evidence="2">Uncharacterized protein</fullName>
    </submittedName>
</protein>
<feature type="compositionally biased region" description="Basic residues" evidence="1">
    <location>
        <begin position="50"/>
        <end position="61"/>
    </location>
</feature>
<sequence>MRRCRRAACWASTCCGSSARRAHRTTHRTMHRTKQRTLPRQIPLTWPVRKRMHRPSCRRKPGPPMPSPPPPRTTCPPSPAGGPARTWRGATGCACWRRAKPWHRRGPAARASAWRSGRPCARPGYAAAPSPRRNMRRWTRCWPGLAPRAPRCGCCRWKTCWAWLSSPTCRAPPAAIPTGSAGSRPGWVRGSAPRPCARAPTHGVASAPAHAIRRRSDEGRKPLRERKCAASGTAVRIDRATAFRSAKLDPPPMRRSPP</sequence>
<comment type="caution">
    <text evidence="2">The sequence shown here is derived from an EMBL/GenBank/DDBJ whole genome shotgun (WGS) entry which is preliminary data.</text>
</comment>
<gene>
    <name evidence="2" type="ORF">CBM2589_A80122</name>
</gene>
<proteinExistence type="predicted"/>
<feature type="region of interest" description="Disordered" evidence="1">
    <location>
        <begin position="239"/>
        <end position="258"/>
    </location>
</feature>
<feature type="region of interest" description="Disordered" evidence="1">
    <location>
        <begin position="177"/>
        <end position="233"/>
    </location>
</feature>